<dbReference type="InterPro" id="IPR000620">
    <property type="entry name" value="EamA_dom"/>
</dbReference>
<evidence type="ECO:0000256" key="2">
    <source>
        <dbReference type="ARBA" id="ARBA00007362"/>
    </source>
</evidence>
<feature type="transmembrane region" description="Helical" evidence="6">
    <location>
        <begin position="72"/>
        <end position="91"/>
    </location>
</feature>
<evidence type="ECO:0000256" key="6">
    <source>
        <dbReference type="SAM" id="Phobius"/>
    </source>
</evidence>
<evidence type="ECO:0000256" key="4">
    <source>
        <dbReference type="ARBA" id="ARBA00022989"/>
    </source>
</evidence>
<dbReference type="RefSeq" id="WP_202381084.1">
    <property type="nucleotide sequence ID" value="NZ_BAAAMA010000004.1"/>
</dbReference>
<feature type="transmembrane region" description="Helical" evidence="6">
    <location>
        <begin position="190"/>
        <end position="215"/>
    </location>
</feature>
<feature type="transmembrane region" description="Helical" evidence="6">
    <location>
        <begin position="130"/>
        <end position="147"/>
    </location>
</feature>
<protein>
    <submittedName>
        <fullName evidence="8">DMT family transporter</fullName>
    </submittedName>
</protein>
<feature type="transmembrane region" description="Helical" evidence="6">
    <location>
        <begin position="251"/>
        <end position="270"/>
    </location>
</feature>
<comment type="caution">
    <text evidence="8">The sequence shown here is derived from an EMBL/GenBank/DDBJ whole genome shotgun (WGS) entry which is preliminary data.</text>
</comment>
<proteinExistence type="inferred from homology"/>
<dbReference type="PANTHER" id="PTHR32322:SF2">
    <property type="entry name" value="EAMA DOMAIN-CONTAINING PROTEIN"/>
    <property type="match status" value="1"/>
</dbReference>
<evidence type="ECO:0000259" key="7">
    <source>
        <dbReference type="Pfam" id="PF00892"/>
    </source>
</evidence>
<dbReference type="InterPro" id="IPR050638">
    <property type="entry name" value="AA-Vitamin_Transporters"/>
</dbReference>
<evidence type="ECO:0000256" key="3">
    <source>
        <dbReference type="ARBA" id="ARBA00022692"/>
    </source>
</evidence>
<feature type="transmembrane region" description="Helical" evidence="6">
    <location>
        <begin position="221"/>
        <end position="239"/>
    </location>
</feature>
<feature type="domain" description="EamA" evidence="7">
    <location>
        <begin position="14"/>
        <end position="146"/>
    </location>
</feature>
<dbReference type="EMBL" id="QYAD01000001">
    <property type="protein sequence ID" value="MBL3689126.1"/>
    <property type="molecule type" value="Genomic_DNA"/>
</dbReference>
<keyword evidence="5 6" id="KW-0472">Membrane</keyword>
<feature type="domain" description="EamA" evidence="7">
    <location>
        <begin position="159"/>
        <end position="292"/>
    </location>
</feature>
<feature type="transmembrane region" description="Helical" evidence="6">
    <location>
        <begin position="97"/>
        <end position="118"/>
    </location>
</feature>
<name>A0ABS1SLT5_9MICO</name>
<evidence type="ECO:0000256" key="1">
    <source>
        <dbReference type="ARBA" id="ARBA00004141"/>
    </source>
</evidence>
<keyword evidence="3 6" id="KW-0812">Transmembrane</keyword>
<keyword evidence="4 6" id="KW-1133">Transmembrane helix</keyword>
<evidence type="ECO:0000313" key="8">
    <source>
        <dbReference type="EMBL" id="MBL3689126.1"/>
    </source>
</evidence>
<dbReference type="SUPFAM" id="SSF103481">
    <property type="entry name" value="Multidrug resistance efflux transporter EmrE"/>
    <property type="match status" value="1"/>
</dbReference>
<accession>A0ABS1SLT5</accession>
<sequence>MQSSRARALSPTGGALFVLLAAVLWGTTGTAAAFAPSAGPIAIGAAAMGIGGLLQAAVAVPQLRASAGILRSRVPLLAVGAIAVAIYPLAFYAGMHFAGVAVGTVVALAAGPVCAAVLERVYDGARLDARWLVSAGFGALGMLLLTLDGGGSARDHAPLGILLALLAGLSYAVYTWAARRLMAAGVGSRAAMGGLFGVGGLLLVPVLVVTGAPFIEDSQNLAVGAYMALVPMFLGYLFFGAGLRSVTARAATSLTLAEPAVAALLAWWLLGERLGVLGFAGLAAILVCLVGLTLPRR</sequence>
<gene>
    <name evidence="8" type="ORF">D3226_04015</name>
</gene>
<organism evidence="8 9">
    <name type="scientific">Leucobacter chromiireducens subsp. chromiireducens</name>
    <dbReference type="NCBI Taxonomy" id="660067"/>
    <lineage>
        <taxon>Bacteria</taxon>
        <taxon>Bacillati</taxon>
        <taxon>Actinomycetota</taxon>
        <taxon>Actinomycetes</taxon>
        <taxon>Micrococcales</taxon>
        <taxon>Microbacteriaceae</taxon>
        <taxon>Leucobacter</taxon>
    </lineage>
</organism>
<dbReference type="InterPro" id="IPR037185">
    <property type="entry name" value="EmrE-like"/>
</dbReference>
<dbReference type="Pfam" id="PF00892">
    <property type="entry name" value="EamA"/>
    <property type="match status" value="2"/>
</dbReference>
<keyword evidence="9" id="KW-1185">Reference proteome</keyword>
<dbReference type="Proteomes" id="UP001646141">
    <property type="component" value="Unassembled WGS sequence"/>
</dbReference>
<evidence type="ECO:0000256" key="5">
    <source>
        <dbReference type="ARBA" id="ARBA00023136"/>
    </source>
</evidence>
<comment type="subcellular location">
    <subcellularLocation>
        <location evidence="1">Membrane</location>
        <topology evidence="1">Multi-pass membrane protein</topology>
    </subcellularLocation>
</comment>
<evidence type="ECO:0000313" key="9">
    <source>
        <dbReference type="Proteomes" id="UP001646141"/>
    </source>
</evidence>
<dbReference type="PANTHER" id="PTHR32322">
    <property type="entry name" value="INNER MEMBRANE TRANSPORTER"/>
    <property type="match status" value="1"/>
</dbReference>
<reference evidence="8 9" key="1">
    <citation type="submission" date="2018-09" db="EMBL/GenBank/DDBJ databases">
        <title>Comparative genomics of Leucobacter spp.</title>
        <authorList>
            <person name="Reis A.C."/>
            <person name="Kolvenbach B.A."/>
            <person name="Corvini P.F.X."/>
            <person name="Nunes O.C."/>
        </authorList>
    </citation>
    <scope>NUCLEOTIDE SEQUENCE [LARGE SCALE GENOMIC DNA]</scope>
    <source>
        <strain evidence="8 9">L-1</strain>
    </source>
</reference>
<feature type="transmembrane region" description="Helical" evidence="6">
    <location>
        <begin position="159"/>
        <end position="178"/>
    </location>
</feature>
<feature type="transmembrane region" description="Helical" evidence="6">
    <location>
        <begin position="41"/>
        <end position="60"/>
    </location>
</feature>
<comment type="similarity">
    <text evidence="2">Belongs to the EamA transporter family.</text>
</comment>
<feature type="transmembrane region" description="Helical" evidence="6">
    <location>
        <begin position="276"/>
        <end position="294"/>
    </location>
</feature>